<dbReference type="CDD" id="cd02197">
    <property type="entry name" value="HypE"/>
    <property type="match status" value="1"/>
</dbReference>
<dbReference type="Gene3D" id="3.30.1330.10">
    <property type="entry name" value="PurM-like, N-terminal domain"/>
    <property type="match status" value="1"/>
</dbReference>
<dbReference type="InterPro" id="IPR016188">
    <property type="entry name" value="PurM-like_N"/>
</dbReference>
<dbReference type="NCBIfam" id="TIGR02124">
    <property type="entry name" value="hypE"/>
    <property type="match status" value="1"/>
</dbReference>
<evidence type="ECO:0000313" key="4">
    <source>
        <dbReference type="EMBL" id="BDG04110.1"/>
    </source>
</evidence>
<dbReference type="PANTHER" id="PTHR30303">
    <property type="entry name" value="HYDROGENASE ISOENZYMES FORMATION PROTEIN HYPE"/>
    <property type="match status" value="1"/>
</dbReference>
<keyword evidence="5" id="KW-1185">Reference proteome</keyword>
<reference evidence="5" key="1">
    <citation type="journal article" date="2022" name="Int. J. Syst. Evol. Microbiol.">
        <title>Anaeromyxobacter oryzae sp. nov., Anaeromyxobacter diazotrophicus sp. nov. and Anaeromyxobacter paludicola sp. nov., isolated from paddy soils.</title>
        <authorList>
            <person name="Itoh H."/>
            <person name="Xu Z."/>
            <person name="Mise K."/>
            <person name="Masuda Y."/>
            <person name="Ushijima N."/>
            <person name="Hayakawa C."/>
            <person name="Shiratori Y."/>
            <person name="Senoo K."/>
        </authorList>
    </citation>
    <scope>NUCLEOTIDE SEQUENCE [LARGE SCALE GENOMIC DNA]</scope>
    <source>
        <strain evidence="5">Red232</strain>
    </source>
</reference>
<organism evidence="4 5">
    <name type="scientific">Anaeromyxobacter oryzae</name>
    <dbReference type="NCBI Taxonomy" id="2918170"/>
    <lineage>
        <taxon>Bacteria</taxon>
        <taxon>Pseudomonadati</taxon>
        <taxon>Myxococcota</taxon>
        <taxon>Myxococcia</taxon>
        <taxon>Myxococcales</taxon>
        <taxon>Cystobacterineae</taxon>
        <taxon>Anaeromyxobacteraceae</taxon>
        <taxon>Anaeromyxobacter</taxon>
    </lineage>
</organism>
<evidence type="ECO:0000259" key="2">
    <source>
        <dbReference type="Pfam" id="PF00586"/>
    </source>
</evidence>
<evidence type="ECO:0000313" key="5">
    <source>
        <dbReference type="Proteomes" id="UP001162891"/>
    </source>
</evidence>
<dbReference type="Gene3D" id="3.90.650.10">
    <property type="entry name" value="PurM-like C-terminal domain"/>
    <property type="match status" value="1"/>
</dbReference>
<dbReference type="Pfam" id="PF00586">
    <property type="entry name" value="AIRS"/>
    <property type="match status" value="1"/>
</dbReference>
<name>A0ABM7WX79_9BACT</name>
<dbReference type="PIRSF" id="PIRSF005644">
    <property type="entry name" value="Hdrgns_mtr_HypE"/>
    <property type="match status" value="1"/>
</dbReference>
<dbReference type="InterPro" id="IPR036676">
    <property type="entry name" value="PurM-like_C_sf"/>
</dbReference>
<feature type="domain" description="PurM-like C-terminal" evidence="3">
    <location>
        <begin position="166"/>
        <end position="318"/>
    </location>
</feature>
<feature type="domain" description="PurM-like N-terminal" evidence="2">
    <location>
        <begin position="43"/>
        <end position="155"/>
    </location>
</feature>
<dbReference type="InterPro" id="IPR036921">
    <property type="entry name" value="PurM-like_N_sf"/>
</dbReference>
<accession>A0ABM7WX79</accession>
<dbReference type="Proteomes" id="UP001162891">
    <property type="component" value="Chromosome"/>
</dbReference>
<dbReference type="Pfam" id="PF02769">
    <property type="entry name" value="AIRS_C"/>
    <property type="match status" value="1"/>
</dbReference>
<protein>
    <submittedName>
        <fullName evidence="4">Hydrogenase expression/formation protein HypE</fullName>
    </submittedName>
</protein>
<dbReference type="SUPFAM" id="SSF56042">
    <property type="entry name" value="PurM C-terminal domain-like"/>
    <property type="match status" value="1"/>
</dbReference>
<dbReference type="InterPro" id="IPR010918">
    <property type="entry name" value="PurM-like_C_dom"/>
</dbReference>
<dbReference type="RefSeq" id="WP_248352483.1">
    <property type="nucleotide sequence ID" value="NZ_AP025591.1"/>
</dbReference>
<dbReference type="InterPro" id="IPR011854">
    <property type="entry name" value="HypE"/>
</dbReference>
<evidence type="ECO:0000259" key="3">
    <source>
        <dbReference type="Pfam" id="PF02769"/>
    </source>
</evidence>
<proteinExistence type="inferred from homology"/>
<gene>
    <name evidence="4" type="ORF">AMOR_31060</name>
</gene>
<evidence type="ECO:0000256" key="1">
    <source>
        <dbReference type="ARBA" id="ARBA00006243"/>
    </source>
</evidence>
<sequence>MEKPAQKIGLKHGSGGRAMRQLIEDVFLTLASPVDGIGLAALDDGAALRIGDRWLVVTTDSHVVHPIFFPGGDIGRISVSGTVNDLAMMGATEPLGLTCAVILEEGFPRADLERVVASMRETAKEAGAPVVTGDTKVMGKGQVDGIVLNTTGVALADRVVTDAGLRAGDVLIVTGSIGDHGMAVMARRHDLRLEGDLRSDVAPINGLVRAALAAGGEDVVAMKDPTRGGVAGVLHEMAAKGNVGIVVDEPALPVNDEVRAAGEMIGIDPLLVANEGKAVIGVRARSAEKVLAALRAHPQGARAAIIARAIGERPGAVILDTGFGKRMLAEPEGELLPRIC</sequence>
<comment type="similarity">
    <text evidence="1">Belongs to the HypE family.</text>
</comment>
<dbReference type="PANTHER" id="PTHR30303:SF0">
    <property type="entry name" value="CARBAMOYL DEHYDRATASE HYPE"/>
    <property type="match status" value="1"/>
</dbReference>
<dbReference type="SUPFAM" id="SSF55326">
    <property type="entry name" value="PurM N-terminal domain-like"/>
    <property type="match status" value="1"/>
</dbReference>
<dbReference type="EMBL" id="AP025591">
    <property type="protein sequence ID" value="BDG04110.1"/>
    <property type="molecule type" value="Genomic_DNA"/>
</dbReference>